<reference evidence="3" key="1">
    <citation type="submission" date="2017-09" db="EMBL/GenBank/DDBJ databases">
        <authorList>
            <person name="Varghese N."/>
            <person name="Submissions S."/>
        </authorList>
    </citation>
    <scope>NUCLEOTIDE SEQUENCE [LARGE SCALE GENOMIC DNA]</scope>
    <source>
        <strain evidence="3">DSM 44270</strain>
    </source>
</reference>
<accession>A0A286GZS5</accession>
<keyword evidence="1" id="KW-0812">Transmembrane</keyword>
<feature type="transmembrane region" description="Helical" evidence="1">
    <location>
        <begin position="72"/>
        <end position="96"/>
    </location>
</feature>
<feature type="transmembrane region" description="Helical" evidence="1">
    <location>
        <begin position="36"/>
        <end position="60"/>
    </location>
</feature>
<dbReference type="RefSeq" id="WP_097184596.1">
    <property type="nucleotide sequence ID" value="NZ_OCNK01000003.1"/>
</dbReference>
<dbReference type="Proteomes" id="UP000219482">
    <property type="component" value="Unassembled WGS sequence"/>
</dbReference>
<evidence type="ECO:0000313" key="2">
    <source>
        <dbReference type="EMBL" id="SOE01025.1"/>
    </source>
</evidence>
<sequence>MAISVLEGRDGFAPQHVRVPAATTVATSTAVRRIPVAVVGAAVVGVVEAVALLAMALGGLDGVLTSGATSGWLVAGGLVVLAAWIVLCAGSAAALVDGSGRSLLSAVAYAEMALVALLLVLATVTPFANPTSLPVPALGLLALAVPVGKLLLAGAPSARAWIAQGPRARVRRPDPVQAHRGLATVTLGVIGFALFSVAVLAPVPPGDVHDPASAVFTQD</sequence>
<proteinExistence type="predicted"/>
<feature type="transmembrane region" description="Helical" evidence="1">
    <location>
        <begin position="140"/>
        <end position="162"/>
    </location>
</feature>
<keyword evidence="3" id="KW-1185">Reference proteome</keyword>
<dbReference type="EMBL" id="OCNK01000003">
    <property type="protein sequence ID" value="SOE01025.1"/>
    <property type="molecule type" value="Genomic_DNA"/>
</dbReference>
<dbReference type="AlphaFoldDB" id="A0A286GZS5"/>
<gene>
    <name evidence="2" type="ORF">SAMN06272739_2919</name>
</gene>
<protein>
    <submittedName>
        <fullName evidence="2">Uncharacterized protein</fullName>
    </submittedName>
</protein>
<keyword evidence="1" id="KW-1133">Transmembrane helix</keyword>
<feature type="transmembrane region" description="Helical" evidence="1">
    <location>
        <begin position="182"/>
        <end position="203"/>
    </location>
</feature>
<feature type="transmembrane region" description="Helical" evidence="1">
    <location>
        <begin position="108"/>
        <end position="128"/>
    </location>
</feature>
<evidence type="ECO:0000313" key="3">
    <source>
        <dbReference type="Proteomes" id="UP000219482"/>
    </source>
</evidence>
<name>A0A286GZS5_9ACTN</name>
<dbReference type="OrthoDB" id="5196004at2"/>
<evidence type="ECO:0000256" key="1">
    <source>
        <dbReference type="SAM" id="Phobius"/>
    </source>
</evidence>
<organism evidence="2 3">
    <name type="scientific">Blastococcus haudaquaticus</name>
    <dbReference type="NCBI Taxonomy" id="1938745"/>
    <lineage>
        <taxon>Bacteria</taxon>
        <taxon>Bacillati</taxon>
        <taxon>Actinomycetota</taxon>
        <taxon>Actinomycetes</taxon>
        <taxon>Geodermatophilales</taxon>
        <taxon>Geodermatophilaceae</taxon>
        <taxon>Blastococcus</taxon>
    </lineage>
</organism>
<keyword evidence="1" id="KW-0472">Membrane</keyword>